<dbReference type="EMBL" id="JACNFK010000023">
    <property type="protein sequence ID" value="MBC8519389.1"/>
    <property type="molecule type" value="Genomic_DNA"/>
</dbReference>
<dbReference type="Pfam" id="PF03649">
    <property type="entry name" value="UPF0014"/>
    <property type="match status" value="1"/>
</dbReference>
<evidence type="ECO:0000256" key="4">
    <source>
        <dbReference type="ARBA" id="ARBA00022989"/>
    </source>
</evidence>
<feature type="transmembrane region" description="Helical" evidence="6">
    <location>
        <begin position="193"/>
        <end position="211"/>
    </location>
</feature>
<evidence type="ECO:0000256" key="5">
    <source>
        <dbReference type="ARBA" id="ARBA00023136"/>
    </source>
</evidence>
<comment type="similarity">
    <text evidence="2">Belongs to the UPF0014 family.</text>
</comment>
<proteinExistence type="inferred from homology"/>
<feature type="transmembrane region" description="Helical" evidence="6">
    <location>
        <begin position="231"/>
        <end position="257"/>
    </location>
</feature>
<dbReference type="Proteomes" id="UP000654401">
    <property type="component" value="Unassembled WGS sequence"/>
</dbReference>
<evidence type="ECO:0000256" key="2">
    <source>
        <dbReference type="ARBA" id="ARBA00005268"/>
    </source>
</evidence>
<evidence type="ECO:0000256" key="3">
    <source>
        <dbReference type="ARBA" id="ARBA00022692"/>
    </source>
</evidence>
<name>A0A8J6TN29_9GAMM</name>
<keyword evidence="4 6" id="KW-1133">Transmembrane helix</keyword>
<evidence type="ECO:0000313" key="7">
    <source>
        <dbReference type="EMBL" id="MBC8519389.1"/>
    </source>
</evidence>
<comment type="caution">
    <text evidence="7">The sequence shown here is derived from an EMBL/GenBank/DDBJ whole genome shotgun (WGS) entry which is preliminary data.</text>
</comment>
<dbReference type="PANTHER" id="PTHR30028:SF0">
    <property type="entry name" value="PROTEIN ALUMINUM SENSITIVE 3"/>
    <property type="match status" value="1"/>
</dbReference>
<reference evidence="7 8" key="1">
    <citation type="submission" date="2020-08" db="EMBL/GenBank/DDBJ databases">
        <title>Bridging the membrane lipid divide: bacteria of the FCB group superphylum have the potential to synthesize archaeal ether lipids.</title>
        <authorList>
            <person name="Villanueva L."/>
            <person name="Von Meijenfeldt F.A.B."/>
            <person name="Westbye A.B."/>
            <person name="Yadav S."/>
            <person name="Hopmans E.C."/>
            <person name="Dutilh B.E."/>
            <person name="Sinninghe Damste J.S."/>
        </authorList>
    </citation>
    <scope>NUCLEOTIDE SEQUENCE [LARGE SCALE GENOMIC DNA]</scope>
    <source>
        <strain evidence="7">NIOZ-UU100</strain>
    </source>
</reference>
<keyword evidence="3 6" id="KW-0812">Transmembrane</keyword>
<feature type="transmembrane region" description="Helical" evidence="6">
    <location>
        <begin position="46"/>
        <end position="64"/>
    </location>
</feature>
<sequence length="270" mass="29711">MPPETTYSLIQLTPTDLLLAAILILLVAVISLINKINIENKIIFSSIRATLQLLFIGLVLQTLFNHSNLLWVAIMSMIMVLLAGREIHVRQQRKLSGGWGFMTGTVAMFLSSMVTALFALLVIIEHDPWYHPQYAIPLLGMLLGNTMNGISLGMDRLTSSVWQQHRILEARLALGESAQEAIRKLRDDAIRTGMIPILNAMAAAGVISLPGMMTGQILSGTPPIEAVKYQILILFLIAGGTGLGVMASVSVSSRRFFDTRDRLRMERLSS</sequence>
<feature type="transmembrane region" description="Helical" evidence="6">
    <location>
        <begin position="70"/>
        <end position="87"/>
    </location>
</feature>
<evidence type="ECO:0000256" key="1">
    <source>
        <dbReference type="ARBA" id="ARBA00004141"/>
    </source>
</evidence>
<dbReference type="GO" id="GO:0005886">
    <property type="term" value="C:plasma membrane"/>
    <property type="evidence" value="ECO:0007669"/>
    <property type="project" value="TreeGrafter"/>
</dbReference>
<feature type="transmembrane region" description="Helical" evidence="6">
    <location>
        <begin position="136"/>
        <end position="154"/>
    </location>
</feature>
<dbReference type="AlphaFoldDB" id="A0A8J6TN29"/>
<evidence type="ECO:0000256" key="6">
    <source>
        <dbReference type="SAM" id="Phobius"/>
    </source>
</evidence>
<gene>
    <name evidence="7" type="primary">fetB</name>
    <name evidence="7" type="ORF">H8D24_03155</name>
</gene>
<feature type="transmembrane region" description="Helical" evidence="6">
    <location>
        <begin position="99"/>
        <end position="124"/>
    </location>
</feature>
<dbReference type="InterPro" id="IPR005226">
    <property type="entry name" value="UPF0014_fam"/>
</dbReference>
<evidence type="ECO:0000313" key="8">
    <source>
        <dbReference type="Proteomes" id="UP000654401"/>
    </source>
</evidence>
<dbReference type="PANTHER" id="PTHR30028">
    <property type="entry name" value="UPF0014 INNER MEMBRANE PROTEIN YBBM-RELATED"/>
    <property type="match status" value="1"/>
</dbReference>
<organism evidence="7 8">
    <name type="scientific">Candidatus Thiopontia autotrophica</name>
    <dbReference type="NCBI Taxonomy" id="2841688"/>
    <lineage>
        <taxon>Bacteria</taxon>
        <taxon>Pseudomonadati</taxon>
        <taxon>Pseudomonadota</taxon>
        <taxon>Gammaproteobacteria</taxon>
        <taxon>Candidatus Thiopontia</taxon>
    </lineage>
</organism>
<keyword evidence="5 6" id="KW-0472">Membrane</keyword>
<accession>A0A8J6TN29</accession>
<feature type="transmembrane region" description="Helical" evidence="6">
    <location>
        <begin position="17"/>
        <end position="34"/>
    </location>
</feature>
<protein>
    <submittedName>
        <fullName evidence="7">Iron export ABC transporter permease subunit FetB</fullName>
    </submittedName>
</protein>
<comment type="subcellular location">
    <subcellularLocation>
        <location evidence="1">Membrane</location>
        <topology evidence="1">Multi-pass membrane protein</topology>
    </subcellularLocation>
</comment>